<evidence type="ECO:0000313" key="2">
    <source>
        <dbReference type="Proteomes" id="UP001190466"/>
    </source>
</evidence>
<keyword evidence="2" id="KW-1185">Reference proteome</keyword>
<evidence type="ECO:0000313" key="1">
    <source>
        <dbReference type="EMBL" id="CAJ1586097.1"/>
    </source>
</evidence>
<dbReference type="Proteomes" id="UP001190466">
    <property type="component" value="Chromosome"/>
</dbReference>
<name>A0ABM9MIW0_9MYCO</name>
<dbReference type="EMBL" id="OY726395">
    <property type="protein sequence ID" value="CAJ1586097.1"/>
    <property type="molecule type" value="Genomic_DNA"/>
</dbReference>
<sequence length="58" mass="6546">MSDTIQDLWLDFIRGAAPWARYDGAGGATMLLGPETRIAHDHRAEQLAIWENRYPAYG</sequence>
<protein>
    <submittedName>
        <fullName evidence="1">Uncharacterized protein</fullName>
    </submittedName>
</protein>
<dbReference type="InterPro" id="IPR029058">
    <property type="entry name" value="AB_hydrolase_fold"/>
</dbReference>
<gene>
    <name evidence="1" type="ORF">MU0050_004083</name>
</gene>
<proteinExistence type="predicted"/>
<organism evidence="1 2">
    <name type="scientific">[Mycobacterium] wendilense</name>
    <dbReference type="NCBI Taxonomy" id="3064284"/>
    <lineage>
        <taxon>Bacteria</taxon>
        <taxon>Bacillati</taxon>
        <taxon>Actinomycetota</taxon>
        <taxon>Actinomycetes</taxon>
        <taxon>Mycobacteriales</taxon>
        <taxon>Mycobacteriaceae</taxon>
        <taxon>Mycolicibacter</taxon>
    </lineage>
</organism>
<reference evidence="1 2" key="1">
    <citation type="submission" date="2023-08" db="EMBL/GenBank/DDBJ databases">
        <authorList>
            <person name="Folkvardsen B D."/>
            <person name="Norman A."/>
        </authorList>
    </citation>
    <scope>NUCLEOTIDE SEQUENCE [LARGE SCALE GENOMIC DNA]</scope>
    <source>
        <strain evidence="1 2">Mu0050</strain>
    </source>
</reference>
<accession>A0ABM9MIW0</accession>
<dbReference type="RefSeq" id="WP_316512136.1">
    <property type="nucleotide sequence ID" value="NZ_OY726395.1"/>
</dbReference>
<dbReference type="SUPFAM" id="SSF53474">
    <property type="entry name" value="alpha/beta-Hydrolases"/>
    <property type="match status" value="1"/>
</dbReference>